<protein>
    <submittedName>
        <fullName evidence="2">Uncharacterized protein</fullName>
    </submittedName>
</protein>
<sequence length="113" mass="12375">MLDVEEEGEREHAEREPGGQLRGDDPSDPRRLQKIRIGAHEEASLEGATDTHQAGRGMLGSSPGATRRFEKKSGARVIHRSSVGGVEEGVQRGHFPGITRPTWGERLWINAPS</sequence>
<dbReference type="EMBL" id="BAABLM010000002">
    <property type="protein sequence ID" value="GAA4671914.1"/>
    <property type="molecule type" value="Genomic_DNA"/>
</dbReference>
<gene>
    <name evidence="2" type="ORF">GCM10025780_14770</name>
</gene>
<comment type="caution">
    <text evidence="2">The sequence shown here is derived from an EMBL/GenBank/DDBJ whole genome shotgun (WGS) entry which is preliminary data.</text>
</comment>
<feature type="region of interest" description="Disordered" evidence="1">
    <location>
        <begin position="1"/>
        <end position="101"/>
    </location>
</feature>
<organism evidence="2 3">
    <name type="scientific">Frondihabitans cladoniiphilus</name>
    <dbReference type="NCBI Taxonomy" id="715785"/>
    <lineage>
        <taxon>Bacteria</taxon>
        <taxon>Bacillati</taxon>
        <taxon>Actinomycetota</taxon>
        <taxon>Actinomycetes</taxon>
        <taxon>Micrococcales</taxon>
        <taxon>Microbacteriaceae</taxon>
        <taxon>Frondihabitans</taxon>
    </lineage>
</organism>
<feature type="compositionally biased region" description="Basic and acidic residues" evidence="1">
    <location>
        <begin position="9"/>
        <end position="31"/>
    </location>
</feature>
<evidence type="ECO:0000313" key="3">
    <source>
        <dbReference type="Proteomes" id="UP001501295"/>
    </source>
</evidence>
<keyword evidence="3" id="KW-1185">Reference proteome</keyword>
<evidence type="ECO:0000256" key="1">
    <source>
        <dbReference type="SAM" id="MobiDB-lite"/>
    </source>
</evidence>
<reference evidence="3" key="1">
    <citation type="journal article" date="2019" name="Int. J. Syst. Evol. Microbiol.">
        <title>The Global Catalogue of Microorganisms (GCM) 10K type strain sequencing project: providing services to taxonomists for standard genome sequencing and annotation.</title>
        <authorList>
            <consortium name="The Broad Institute Genomics Platform"/>
            <consortium name="The Broad Institute Genome Sequencing Center for Infectious Disease"/>
            <person name="Wu L."/>
            <person name="Ma J."/>
        </authorList>
    </citation>
    <scope>NUCLEOTIDE SEQUENCE [LARGE SCALE GENOMIC DNA]</scope>
    <source>
        <strain evidence="3">JCM 18956</strain>
    </source>
</reference>
<evidence type="ECO:0000313" key="2">
    <source>
        <dbReference type="EMBL" id="GAA4671914.1"/>
    </source>
</evidence>
<proteinExistence type="predicted"/>
<dbReference type="Proteomes" id="UP001501295">
    <property type="component" value="Unassembled WGS sequence"/>
</dbReference>
<accession>A0ABP8VVX3</accession>
<name>A0ABP8VVX3_9MICO</name>